<evidence type="ECO:0000256" key="8">
    <source>
        <dbReference type="ARBA" id="ARBA00041016"/>
    </source>
</evidence>
<evidence type="ECO:0000256" key="7">
    <source>
        <dbReference type="ARBA" id="ARBA00023136"/>
    </source>
</evidence>
<dbReference type="InterPro" id="IPR011527">
    <property type="entry name" value="ABC1_TM_dom"/>
</dbReference>
<dbReference type="FunFam" id="1.20.1560.10:FF:000004">
    <property type="entry name" value="ATP-binding cassette sub-family B member 7"/>
    <property type="match status" value="1"/>
</dbReference>
<feature type="compositionally biased region" description="Polar residues" evidence="11">
    <location>
        <begin position="8"/>
        <end position="24"/>
    </location>
</feature>
<dbReference type="Pfam" id="PF00664">
    <property type="entry name" value="ABC_membrane"/>
    <property type="match status" value="1"/>
</dbReference>
<dbReference type="InterPro" id="IPR003439">
    <property type="entry name" value="ABC_transporter-like_ATP-bd"/>
</dbReference>
<dbReference type="GeneID" id="577121"/>
<evidence type="ECO:0000256" key="4">
    <source>
        <dbReference type="ARBA" id="ARBA00022741"/>
    </source>
</evidence>
<dbReference type="GO" id="GO:0016887">
    <property type="term" value="F:ATP hydrolysis activity"/>
    <property type="evidence" value="ECO:0007669"/>
    <property type="project" value="InterPro"/>
</dbReference>
<dbReference type="FunFam" id="3.40.50.300:FF:000186">
    <property type="entry name" value="ATP-binding cassette sub-family B member 7, mitochondrial"/>
    <property type="match status" value="1"/>
</dbReference>
<evidence type="ECO:0000256" key="12">
    <source>
        <dbReference type="SAM" id="Phobius"/>
    </source>
</evidence>
<dbReference type="InterPro" id="IPR003593">
    <property type="entry name" value="AAA+_ATPase"/>
</dbReference>
<evidence type="ECO:0000313" key="16">
    <source>
        <dbReference type="Proteomes" id="UP000007110"/>
    </source>
</evidence>
<feature type="transmembrane region" description="Helical" evidence="12">
    <location>
        <begin position="314"/>
        <end position="336"/>
    </location>
</feature>
<evidence type="ECO:0000256" key="11">
    <source>
        <dbReference type="SAM" id="MobiDB-lite"/>
    </source>
</evidence>
<evidence type="ECO:0000256" key="9">
    <source>
        <dbReference type="ARBA" id="ARBA00042945"/>
    </source>
</evidence>
<dbReference type="GO" id="GO:0140359">
    <property type="term" value="F:ABC-type transporter activity"/>
    <property type="evidence" value="ECO:0007669"/>
    <property type="project" value="InterPro"/>
</dbReference>
<dbReference type="Pfam" id="PF00005">
    <property type="entry name" value="ABC_tran"/>
    <property type="match status" value="1"/>
</dbReference>
<dbReference type="InterPro" id="IPR017871">
    <property type="entry name" value="ABC_transporter-like_CS"/>
</dbReference>
<keyword evidence="5" id="KW-0067">ATP-binding</keyword>
<feature type="transmembrane region" description="Helical" evidence="12">
    <location>
        <begin position="191"/>
        <end position="218"/>
    </location>
</feature>
<dbReference type="PANTHER" id="PTHR24221:SF402">
    <property type="entry name" value="IRON-SULFUR CLUSTERS TRANSPORTER ABCB7, MITOCHONDRIAL"/>
    <property type="match status" value="1"/>
</dbReference>
<protein>
    <recommendedName>
        <fullName evidence="8">Iron-sulfur clusters transporter ABCB7, mitochondrial</fullName>
    </recommendedName>
    <alternativeName>
        <fullName evidence="9">ATP-binding cassette sub-family B member 7, mitochondrial</fullName>
    </alternativeName>
</protein>
<dbReference type="CDD" id="cd18582">
    <property type="entry name" value="ABC_6TM_ATM1_ABCB7"/>
    <property type="match status" value="1"/>
</dbReference>
<evidence type="ECO:0000259" key="13">
    <source>
        <dbReference type="PROSITE" id="PS50893"/>
    </source>
</evidence>
<dbReference type="RefSeq" id="XP_030851267.1">
    <property type="nucleotide sequence ID" value="XM_030995407.1"/>
</dbReference>
<evidence type="ECO:0000256" key="5">
    <source>
        <dbReference type="ARBA" id="ARBA00022840"/>
    </source>
</evidence>
<proteinExistence type="predicted"/>
<evidence type="ECO:0000256" key="2">
    <source>
        <dbReference type="ARBA" id="ARBA00022448"/>
    </source>
</evidence>
<organism evidence="15 16">
    <name type="scientific">Strongylocentrotus purpuratus</name>
    <name type="common">Purple sea urchin</name>
    <dbReference type="NCBI Taxonomy" id="7668"/>
    <lineage>
        <taxon>Eukaryota</taxon>
        <taxon>Metazoa</taxon>
        <taxon>Echinodermata</taxon>
        <taxon>Eleutherozoa</taxon>
        <taxon>Echinozoa</taxon>
        <taxon>Echinoidea</taxon>
        <taxon>Euechinoidea</taxon>
        <taxon>Echinacea</taxon>
        <taxon>Camarodonta</taxon>
        <taxon>Echinidea</taxon>
        <taxon>Strongylocentrotidae</taxon>
        <taxon>Strongylocentrotus</taxon>
    </lineage>
</organism>
<accession>A0A7M7PH51</accession>
<feature type="transmembrane region" description="Helical" evidence="12">
    <location>
        <begin position="109"/>
        <end position="130"/>
    </location>
</feature>
<keyword evidence="4" id="KW-0547">Nucleotide-binding</keyword>
<reference evidence="15" key="2">
    <citation type="submission" date="2021-01" db="UniProtKB">
        <authorList>
            <consortium name="EnsemblMetazoa"/>
        </authorList>
    </citation>
    <scope>IDENTIFICATION</scope>
</reference>
<reference evidence="16" key="1">
    <citation type="submission" date="2015-02" db="EMBL/GenBank/DDBJ databases">
        <title>Genome sequencing for Strongylocentrotus purpuratus.</title>
        <authorList>
            <person name="Murali S."/>
            <person name="Liu Y."/>
            <person name="Vee V."/>
            <person name="English A."/>
            <person name="Wang M."/>
            <person name="Skinner E."/>
            <person name="Han Y."/>
            <person name="Muzny D.M."/>
            <person name="Worley K.C."/>
            <person name="Gibbs R.A."/>
        </authorList>
    </citation>
    <scope>NUCLEOTIDE SEQUENCE</scope>
</reference>
<name>A0A7M7PH51_STRPU</name>
<dbReference type="PROSITE" id="PS50893">
    <property type="entry name" value="ABC_TRANSPORTER_2"/>
    <property type="match status" value="1"/>
</dbReference>
<evidence type="ECO:0000256" key="6">
    <source>
        <dbReference type="ARBA" id="ARBA00022989"/>
    </source>
</evidence>
<keyword evidence="2" id="KW-0813">Transport</keyword>
<evidence type="ECO:0000259" key="14">
    <source>
        <dbReference type="PROSITE" id="PS50929"/>
    </source>
</evidence>
<dbReference type="SMART" id="SM00382">
    <property type="entry name" value="AAA"/>
    <property type="match status" value="1"/>
</dbReference>
<feature type="domain" description="ABC transmembrane type-1" evidence="14">
    <location>
        <begin position="73"/>
        <end position="367"/>
    </location>
</feature>
<keyword evidence="16" id="KW-1185">Reference proteome</keyword>
<evidence type="ECO:0000313" key="15">
    <source>
        <dbReference type="EnsemblMetazoa" id="XP_030851267"/>
    </source>
</evidence>
<dbReference type="InterPro" id="IPR036640">
    <property type="entry name" value="ABC1_TM_sf"/>
</dbReference>
<dbReference type="GO" id="GO:0005524">
    <property type="term" value="F:ATP binding"/>
    <property type="evidence" value="ECO:0007669"/>
    <property type="project" value="UniProtKB-KW"/>
</dbReference>
<dbReference type="SUPFAM" id="SSF90123">
    <property type="entry name" value="ABC transporter transmembrane region"/>
    <property type="match status" value="1"/>
</dbReference>
<dbReference type="CTD" id="22"/>
<dbReference type="Proteomes" id="UP000007110">
    <property type="component" value="Unassembled WGS sequence"/>
</dbReference>
<feature type="domain" description="ABC transporter" evidence="13">
    <location>
        <begin position="403"/>
        <end position="637"/>
    </location>
</feature>
<evidence type="ECO:0000256" key="3">
    <source>
        <dbReference type="ARBA" id="ARBA00022692"/>
    </source>
</evidence>
<dbReference type="Gene3D" id="1.20.1560.10">
    <property type="entry name" value="ABC transporter type 1, transmembrane domain"/>
    <property type="match status" value="1"/>
</dbReference>
<dbReference type="InterPro" id="IPR027417">
    <property type="entry name" value="P-loop_NTPase"/>
</dbReference>
<dbReference type="GO" id="GO:0005743">
    <property type="term" value="C:mitochondrial inner membrane"/>
    <property type="evidence" value="ECO:0007669"/>
    <property type="project" value="UniProtKB-SubCell"/>
</dbReference>
<dbReference type="PROSITE" id="PS00211">
    <property type="entry name" value="ABC_TRANSPORTER_1"/>
    <property type="match status" value="1"/>
</dbReference>
<dbReference type="AlphaFoldDB" id="A0A7M7PH51"/>
<dbReference type="PANTHER" id="PTHR24221">
    <property type="entry name" value="ATP-BINDING CASSETTE SUB-FAMILY B"/>
    <property type="match status" value="1"/>
</dbReference>
<feature type="region of interest" description="Disordered" evidence="11">
    <location>
        <begin position="1"/>
        <end position="38"/>
    </location>
</feature>
<dbReference type="InterPro" id="IPR039421">
    <property type="entry name" value="Type_1_exporter"/>
</dbReference>
<dbReference type="SUPFAM" id="SSF52540">
    <property type="entry name" value="P-loop containing nucleoside triphosphate hydrolases"/>
    <property type="match status" value="1"/>
</dbReference>
<comment type="catalytic activity">
    <reaction evidence="10">
        <text>(glutathione)4[2Fe(III)-2S] cluster(in) + ATP + H2O = (glutathione)4[2Fe(III)-2S] cluster(out) + ADP + phosphate + H(+)</text>
        <dbReference type="Rhea" id="RHEA:67028"/>
        <dbReference type="ChEBI" id="CHEBI:15377"/>
        <dbReference type="ChEBI" id="CHEBI:15378"/>
        <dbReference type="ChEBI" id="CHEBI:30616"/>
        <dbReference type="ChEBI" id="CHEBI:43474"/>
        <dbReference type="ChEBI" id="CHEBI:167627"/>
        <dbReference type="ChEBI" id="CHEBI:456216"/>
    </reaction>
    <physiologicalReaction direction="left-to-right" evidence="10">
        <dbReference type="Rhea" id="RHEA:67029"/>
    </physiologicalReaction>
</comment>
<dbReference type="EnsemblMetazoa" id="XM_030995407">
    <property type="protein sequence ID" value="XP_030851267"/>
    <property type="gene ID" value="LOC577121"/>
</dbReference>
<sequence>MELHAHVTPTNEQQPLSPPTSVINQHPHGFHAGGNGMPPKVDVEDKVGGWDIIKAMLGYVWPKGDLSIKSRVVVAMSLLIGAKVLNVYVPFLFKHAVDHLNDYQTASEAVASVGTGTTVVTTLLLGYGAARAGASLLNEARNAVFAKVAQNSIRRVAKNVFTHLHQLDLSFHLSRQTGALSKAIDRGSRGINFVLMALVFNIVPTIFEVCLVTGIMYYKFGSPFAVITVMCIGAYSLFTLSITAWRTKFRVHMNKADNEAGNQAIDSLINYETVKYFNNEKWEVNNYDKNLALYEHASLKTATSLALLNFGQNFIFSASLAGVMVLASQGIIAGQLTVGDLVMVNGLLFQLSLPLNFLGSVYREIRQSLVDMGTMFNLLKVETDIKSQINAPALQIAPQESGITFENVAFGYLPEQQIFSDLSFHVPSGKKVAIVGGSGSGKSTIVRLLFRFYDPDAGRVLVNGQDIREVNIDSLRKAIGVVPQDCVLFHNSIFYNLQYGKLDATAEEVFQAAKMADIHQGITRMPMGYETQVGERGLKLSGGEKQRVAIARTILKDPSIILYDEATSSLDSITEQNILNSMDAVTIGRTSVFIAHRLSTVVDADEILVIRGGKIGERGKHHQLLADTNSYYYELWTNQNKVALESVLDEKSGEESEVEENFKS</sequence>
<comment type="subcellular location">
    <subcellularLocation>
        <location evidence="1">Mitochondrion inner membrane</location>
        <topology evidence="1">Multi-pass membrane protein</topology>
    </subcellularLocation>
</comment>
<keyword evidence="3 12" id="KW-0812">Transmembrane</keyword>
<evidence type="ECO:0000256" key="10">
    <source>
        <dbReference type="ARBA" id="ARBA00048046"/>
    </source>
</evidence>
<dbReference type="PROSITE" id="PS50929">
    <property type="entry name" value="ABC_TM1F"/>
    <property type="match status" value="1"/>
</dbReference>
<keyword evidence="6 12" id="KW-1133">Transmembrane helix</keyword>
<keyword evidence="7 12" id="KW-0472">Membrane</keyword>
<feature type="transmembrane region" description="Helical" evidence="12">
    <location>
        <begin position="224"/>
        <end position="245"/>
    </location>
</feature>
<feature type="transmembrane region" description="Helical" evidence="12">
    <location>
        <begin position="72"/>
        <end position="89"/>
    </location>
</feature>
<dbReference type="Gene3D" id="3.40.50.300">
    <property type="entry name" value="P-loop containing nucleotide triphosphate hydrolases"/>
    <property type="match status" value="1"/>
</dbReference>
<evidence type="ECO:0000256" key="1">
    <source>
        <dbReference type="ARBA" id="ARBA00004448"/>
    </source>
</evidence>